<dbReference type="GO" id="GO:0030687">
    <property type="term" value="C:preribosome, large subunit precursor"/>
    <property type="evidence" value="ECO:0007669"/>
    <property type="project" value="TreeGrafter"/>
</dbReference>
<gene>
    <name evidence="2" type="ORF">RDWZM_008709</name>
</gene>
<accession>A0A9Q0M2A4</accession>
<keyword evidence="3" id="KW-1185">Reference proteome</keyword>
<sequence length="404" mass="44993">MTTVMEPTGIIVGDELGQLKKIDLIKKDCTTFKLSKDEQLHPTKCVASISPLSFDLLNNNFLISNKANSLFIYDALTDEINNVNYHVATKSTLVCSQCIDDQNIVIGFKNGAIHRINIEKDLCSAAYKPNNKALNVLGIENMSPENHEGKSKVNLKPSKKANQECLNESTNSNATTIFEPNWNEETTYLSCMKVRQNKLAIGGYNSDLKVFDLNTGQNIFNAKSTNTDWLGITHQIWISGLDWIGNENDSPNLVATCSRTDPNWNNANNESNLPSLTTICSLPSINSTASPSHTVVVGTTLGRMLAFDLRLKTRASKILGGFKGFSGGSIRDIKYVRDSKITCKLYSCSIDRFVRVHTLTKTSRLMDKKFYIKTKPTCLHPIMANTPPIQSDEEEIVDDDDEFY</sequence>
<dbReference type="SUPFAM" id="SSF50998">
    <property type="entry name" value="Quinoprotein alcohol dehydrogenase-like"/>
    <property type="match status" value="1"/>
</dbReference>
<dbReference type="InterPro" id="IPR037379">
    <property type="entry name" value="WDR74/Nsa1"/>
</dbReference>
<evidence type="ECO:0000313" key="3">
    <source>
        <dbReference type="Proteomes" id="UP001142055"/>
    </source>
</evidence>
<evidence type="ECO:0000313" key="2">
    <source>
        <dbReference type="EMBL" id="KAJ6217552.1"/>
    </source>
</evidence>
<dbReference type="OMA" id="WIGNEND"/>
<organism evidence="2 3">
    <name type="scientific">Blomia tropicalis</name>
    <name type="common">Mite</name>
    <dbReference type="NCBI Taxonomy" id="40697"/>
    <lineage>
        <taxon>Eukaryota</taxon>
        <taxon>Metazoa</taxon>
        <taxon>Ecdysozoa</taxon>
        <taxon>Arthropoda</taxon>
        <taxon>Chelicerata</taxon>
        <taxon>Arachnida</taxon>
        <taxon>Acari</taxon>
        <taxon>Acariformes</taxon>
        <taxon>Sarcoptiformes</taxon>
        <taxon>Astigmata</taxon>
        <taxon>Glycyphagoidea</taxon>
        <taxon>Echimyopodidae</taxon>
        <taxon>Blomia</taxon>
    </lineage>
</organism>
<name>A0A9Q0M2A4_BLOTA</name>
<dbReference type="Proteomes" id="UP001142055">
    <property type="component" value="Chromosome 3"/>
</dbReference>
<dbReference type="InterPro" id="IPR015943">
    <property type="entry name" value="WD40/YVTN_repeat-like_dom_sf"/>
</dbReference>
<feature type="region of interest" description="Disordered" evidence="1">
    <location>
        <begin position="145"/>
        <end position="168"/>
    </location>
</feature>
<dbReference type="GO" id="GO:0042273">
    <property type="term" value="P:ribosomal large subunit biogenesis"/>
    <property type="evidence" value="ECO:0007669"/>
    <property type="project" value="InterPro"/>
</dbReference>
<dbReference type="AlphaFoldDB" id="A0A9Q0M2A4"/>
<proteinExistence type="predicted"/>
<dbReference type="Gene3D" id="2.130.10.10">
    <property type="entry name" value="YVTN repeat-like/Quinoprotein amine dehydrogenase"/>
    <property type="match status" value="1"/>
</dbReference>
<dbReference type="PANTHER" id="PTHR16038:SF4">
    <property type="entry name" value="WD REPEAT-CONTAINING PROTEIN 74"/>
    <property type="match status" value="1"/>
</dbReference>
<dbReference type="GO" id="GO:0005730">
    <property type="term" value="C:nucleolus"/>
    <property type="evidence" value="ECO:0007669"/>
    <property type="project" value="InterPro"/>
</dbReference>
<reference evidence="2" key="1">
    <citation type="submission" date="2022-12" db="EMBL/GenBank/DDBJ databases">
        <title>Genome assemblies of Blomia tropicalis.</title>
        <authorList>
            <person name="Cui Y."/>
        </authorList>
    </citation>
    <scope>NUCLEOTIDE SEQUENCE</scope>
    <source>
        <tissue evidence="2">Adult mites</tissue>
    </source>
</reference>
<evidence type="ECO:0008006" key="4">
    <source>
        <dbReference type="Google" id="ProtNLM"/>
    </source>
</evidence>
<evidence type="ECO:0000256" key="1">
    <source>
        <dbReference type="SAM" id="MobiDB-lite"/>
    </source>
</evidence>
<dbReference type="InterPro" id="IPR011047">
    <property type="entry name" value="Quinoprotein_ADH-like_sf"/>
</dbReference>
<dbReference type="PANTHER" id="PTHR16038">
    <property type="entry name" value="NOP SEVEN ASSOCIATED PROTEIN 1"/>
    <property type="match status" value="1"/>
</dbReference>
<protein>
    <recommendedName>
        <fullName evidence="4">WD repeat-containing protein 74</fullName>
    </recommendedName>
</protein>
<dbReference type="EMBL" id="JAPWDV010000003">
    <property type="protein sequence ID" value="KAJ6217552.1"/>
    <property type="molecule type" value="Genomic_DNA"/>
</dbReference>
<comment type="caution">
    <text evidence="2">The sequence shown here is derived from an EMBL/GenBank/DDBJ whole genome shotgun (WGS) entry which is preliminary data.</text>
</comment>